<gene>
    <name evidence="2" type="primary">GLEAN_00901</name>
    <name evidence="2" type="ORF">TcasGA2_TC000901</name>
</gene>
<dbReference type="AlphaFoldDB" id="D6W920"/>
<proteinExistence type="predicted"/>
<organism evidence="2 3">
    <name type="scientific">Tribolium castaneum</name>
    <name type="common">Red flour beetle</name>
    <dbReference type="NCBI Taxonomy" id="7070"/>
    <lineage>
        <taxon>Eukaryota</taxon>
        <taxon>Metazoa</taxon>
        <taxon>Ecdysozoa</taxon>
        <taxon>Arthropoda</taxon>
        <taxon>Hexapoda</taxon>
        <taxon>Insecta</taxon>
        <taxon>Pterygota</taxon>
        <taxon>Neoptera</taxon>
        <taxon>Endopterygota</taxon>
        <taxon>Coleoptera</taxon>
        <taxon>Polyphaga</taxon>
        <taxon>Cucujiformia</taxon>
        <taxon>Tenebrionidae</taxon>
        <taxon>Tenebrionidae incertae sedis</taxon>
        <taxon>Tribolium</taxon>
    </lineage>
</organism>
<protein>
    <submittedName>
        <fullName evidence="2">Uncharacterized protein</fullName>
    </submittedName>
</protein>
<accession>D6W920</accession>
<sequence length="44" mass="4835">MASAKRREGTVLEDEFQGQRSPLKSEPIGVQIVIIESHGNRVTA</sequence>
<reference evidence="2 3" key="1">
    <citation type="journal article" date="2008" name="Nature">
        <title>The genome of the model beetle and pest Tribolium castaneum.</title>
        <authorList>
            <consortium name="Tribolium Genome Sequencing Consortium"/>
            <person name="Richards S."/>
            <person name="Gibbs R.A."/>
            <person name="Weinstock G.M."/>
            <person name="Brown S.J."/>
            <person name="Denell R."/>
            <person name="Beeman R.W."/>
            <person name="Gibbs R."/>
            <person name="Beeman R.W."/>
            <person name="Brown S.J."/>
            <person name="Bucher G."/>
            <person name="Friedrich M."/>
            <person name="Grimmelikhuijzen C.J."/>
            <person name="Klingler M."/>
            <person name="Lorenzen M."/>
            <person name="Richards S."/>
            <person name="Roth S."/>
            <person name="Schroder R."/>
            <person name="Tautz D."/>
            <person name="Zdobnov E.M."/>
            <person name="Muzny D."/>
            <person name="Gibbs R.A."/>
            <person name="Weinstock G.M."/>
            <person name="Attaway T."/>
            <person name="Bell S."/>
            <person name="Buhay C.J."/>
            <person name="Chandrabose M.N."/>
            <person name="Chavez D."/>
            <person name="Clerk-Blankenburg K.P."/>
            <person name="Cree A."/>
            <person name="Dao M."/>
            <person name="Davis C."/>
            <person name="Chacko J."/>
            <person name="Dinh H."/>
            <person name="Dugan-Rocha S."/>
            <person name="Fowler G."/>
            <person name="Garner T.T."/>
            <person name="Garnes J."/>
            <person name="Gnirke A."/>
            <person name="Hawes A."/>
            <person name="Hernandez J."/>
            <person name="Hines S."/>
            <person name="Holder M."/>
            <person name="Hume J."/>
            <person name="Jhangiani S.N."/>
            <person name="Joshi V."/>
            <person name="Khan Z.M."/>
            <person name="Jackson L."/>
            <person name="Kovar C."/>
            <person name="Kowis A."/>
            <person name="Lee S."/>
            <person name="Lewis L.R."/>
            <person name="Margolis J."/>
            <person name="Morgan M."/>
            <person name="Nazareth L.V."/>
            <person name="Nguyen N."/>
            <person name="Okwuonu G."/>
            <person name="Parker D."/>
            <person name="Richards S."/>
            <person name="Ruiz S.J."/>
            <person name="Santibanez J."/>
            <person name="Savard J."/>
            <person name="Scherer S.E."/>
            <person name="Schneider B."/>
            <person name="Sodergren E."/>
            <person name="Tautz D."/>
            <person name="Vattahil S."/>
            <person name="Villasana D."/>
            <person name="White C.S."/>
            <person name="Wright R."/>
            <person name="Park Y."/>
            <person name="Beeman R.W."/>
            <person name="Lord J."/>
            <person name="Oppert B."/>
            <person name="Lorenzen M."/>
            <person name="Brown S."/>
            <person name="Wang L."/>
            <person name="Savard J."/>
            <person name="Tautz D."/>
            <person name="Richards S."/>
            <person name="Weinstock G."/>
            <person name="Gibbs R.A."/>
            <person name="Liu Y."/>
            <person name="Worley K."/>
            <person name="Weinstock G."/>
            <person name="Elsik C.G."/>
            <person name="Reese J.T."/>
            <person name="Elhaik E."/>
            <person name="Landan G."/>
            <person name="Graur D."/>
            <person name="Arensburger P."/>
            <person name="Atkinson P."/>
            <person name="Beeman R.W."/>
            <person name="Beidler J."/>
            <person name="Brown S.J."/>
            <person name="Demuth J.P."/>
            <person name="Drury D.W."/>
            <person name="Du Y.Z."/>
            <person name="Fujiwara H."/>
            <person name="Lorenzen M."/>
            <person name="Maselli V."/>
            <person name="Osanai M."/>
            <person name="Park Y."/>
            <person name="Robertson H.M."/>
            <person name="Tu Z."/>
            <person name="Wang J.J."/>
            <person name="Wang S."/>
            <person name="Richards S."/>
            <person name="Song H."/>
            <person name="Zhang L."/>
            <person name="Sodergren E."/>
            <person name="Werner D."/>
            <person name="Stanke M."/>
            <person name="Morgenstern B."/>
            <person name="Solovyev V."/>
            <person name="Kosarev P."/>
            <person name="Brown G."/>
            <person name="Chen H.C."/>
            <person name="Ermolaeva O."/>
            <person name="Hlavina W."/>
            <person name="Kapustin Y."/>
            <person name="Kiryutin B."/>
            <person name="Kitts P."/>
            <person name="Maglott D."/>
            <person name="Pruitt K."/>
            <person name="Sapojnikov V."/>
            <person name="Souvorov A."/>
            <person name="Mackey A.J."/>
            <person name="Waterhouse R.M."/>
            <person name="Wyder S."/>
            <person name="Zdobnov E.M."/>
            <person name="Zdobnov E.M."/>
            <person name="Wyder S."/>
            <person name="Kriventseva E.V."/>
            <person name="Kadowaki T."/>
            <person name="Bork P."/>
            <person name="Aranda M."/>
            <person name="Bao R."/>
            <person name="Beermann A."/>
            <person name="Berns N."/>
            <person name="Bolognesi R."/>
            <person name="Bonneton F."/>
            <person name="Bopp D."/>
            <person name="Brown S.J."/>
            <person name="Bucher G."/>
            <person name="Butts T."/>
            <person name="Chaumot A."/>
            <person name="Denell R.E."/>
            <person name="Ferrier D.E."/>
            <person name="Friedrich M."/>
            <person name="Gordon C.M."/>
            <person name="Jindra M."/>
            <person name="Klingler M."/>
            <person name="Lan Q."/>
            <person name="Lattorff H.M."/>
            <person name="Laudet V."/>
            <person name="von Levetsow C."/>
            <person name="Liu Z."/>
            <person name="Lutz R."/>
            <person name="Lynch J.A."/>
            <person name="da Fonseca R.N."/>
            <person name="Posnien N."/>
            <person name="Reuter R."/>
            <person name="Roth S."/>
            <person name="Savard J."/>
            <person name="Schinko J.B."/>
            <person name="Schmitt C."/>
            <person name="Schoppmeier M."/>
            <person name="Schroder R."/>
            <person name="Shippy T.D."/>
            <person name="Simonnet F."/>
            <person name="Marques-Souza H."/>
            <person name="Tautz D."/>
            <person name="Tomoyasu Y."/>
            <person name="Trauner J."/>
            <person name="Van der Zee M."/>
            <person name="Vervoort M."/>
            <person name="Wittkopp N."/>
            <person name="Wimmer E.A."/>
            <person name="Yang X."/>
            <person name="Jones A.K."/>
            <person name="Sattelle D.B."/>
            <person name="Ebert P.R."/>
            <person name="Nelson D."/>
            <person name="Scott J.G."/>
            <person name="Beeman R.W."/>
            <person name="Muthukrishnan S."/>
            <person name="Kramer K.J."/>
            <person name="Arakane Y."/>
            <person name="Beeman R.W."/>
            <person name="Zhu Q."/>
            <person name="Hogenkamp D."/>
            <person name="Dixit R."/>
            <person name="Oppert B."/>
            <person name="Jiang H."/>
            <person name="Zou Z."/>
            <person name="Marshall J."/>
            <person name="Elpidina E."/>
            <person name="Vinokurov K."/>
            <person name="Oppert C."/>
            <person name="Zou Z."/>
            <person name="Evans J."/>
            <person name="Lu Z."/>
            <person name="Zhao P."/>
            <person name="Sumathipala N."/>
            <person name="Altincicek B."/>
            <person name="Vilcinskas A."/>
            <person name="Williams M."/>
            <person name="Hultmark D."/>
            <person name="Hetru C."/>
            <person name="Jiang H."/>
            <person name="Grimmelikhuijzen C.J."/>
            <person name="Hauser F."/>
            <person name="Cazzamali G."/>
            <person name="Williamson M."/>
            <person name="Park Y."/>
            <person name="Li B."/>
            <person name="Tanaka Y."/>
            <person name="Predel R."/>
            <person name="Neupert S."/>
            <person name="Schachtner J."/>
            <person name="Verleyen P."/>
            <person name="Raible F."/>
            <person name="Bork P."/>
            <person name="Friedrich M."/>
            <person name="Walden K.K."/>
            <person name="Robertson H.M."/>
            <person name="Angeli S."/>
            <person name="Foret S."/>
            <person name="Bucher G."/>
            <person name="Schuetz S."/>
            <person name="Maleszka R."/>
            <person name="Wimmer E.A."/>
            <person name="Beeman R.W."/>
            <person name="Lorenzen M."/>
            <person name="Tomoyasu Y."/>
            <person name="Miller S.C."/>
            <person name="Grossmann D."/>
            <person name="Bucher G."/>
        </authorList>
    </citation>
    <scope>NUCLEOTIDE SEQUENCE [LARGE SCALE GENOMIC DNA]</scope>
    <source>
        <strain evidence="2 3">Georgia GA2</strain>
    </source>
</reference>
<dbReference type="Proteomes" id="UP000007266">
    <property type="component" value="Linkage group 2"/>
</dbReference>
<evidence type="ECO:0000313" key="2">
    <source>
        <dbReference type="EMBL" id="EEZ98428.1"/>
    </source>
</evidence>
<feature type="region of interest" description="Disordered" evidence="1">
    <location>
        <begin position="1"/>
        <end position="23"/>
    </location>
</feature>
<dbReference type="EMBL" id="KQ971312">
    <property type="protein sequence ID" value="EEZ98428.1"/>
    <property type="molecule type" value="Genomic_DNA"/>
</dbReference>
<evidence type="ECO:0000256" key="1">
    <source>
        <dbReference type="SAM" id="MobiDB-lite"/>
    </source>
</evidence>
<name>D6W920_TRICA</name>
<feature type="compositionally biased region" description="Basic and acidic residues" evidence="1">
    <location>
        <begin position="1"/>
        <end position="10"/>
    </location>
</feature>
<dbReference type="HOGENOM" id="CLU_3225239_0_0_1"/>
<keyword evidence="3" id="KW-1185">Reference proteome</keyword>
<reference evidence="2 3" key="2">
    <citation type="journal article" date="2010" name="Nucleic Acids Res.">
        <title>BeetleBase in 2010: revisions to provide comprehensive genomic information for Tribolium castaneum.</title>
        <authorList>
            <person name="Kim H.S."/>
            <person name="Murphy T."/>
            <person name="Xia J."/>
            <person name="Caragea D."/>
            <person name="Park Y."/>
            <person name="Beeman R.W."/>
            <person name="Lorenzen M.D."/>
            <person name="Butcher S."/>
            <person name="Manak J.R."/>
            <person name="Brown S.J."/>
        </authorList>
    </citation>
    <scope>GENOME REANNOTATION</scope>
    <source>
        <strain evidence="2 3">Georgia GA2</strain>
    </source>
</reference>
<evidence type="ECO:0000313" key="3">
    <source>
        <dbReference type="Proteomes" id="UP000007266"/>
    </source>
</evidence>